<sequence>MTGPINATAPAIEAVIETAVYAADLAAAESFYAGVLGLPVIGREAGRHVFFGVGAAGVLLVFDPIATRTGGALPTRGTRAGALRAGCESRGSGGVAESRDRVWDRDRERGDVAARRAVLVHPRSGQ</sequence>
<accession>A0A6M5Z4Z2</accession>
<evidence type="ECO:0008006" key="3">
    <source>
        <dbReference type="Google" id="ProtNLM"/>
    </source>
</evidence>
<dbReference type="KEGG" id="ftj:FTUN_8423"/>
<dbReference type="SUPFAM" id="SSF54593">
    <property type="entry name" value="Glyoxalase/Bleomycin resistance protein/Dihydroxybiphenyl dioxygenase"/>
    <property type="match status" value="1"/>
</dbReference>
<name>A0A6M5Z4Z2_9BACT</name>
<proteinExistence type="predicted"/>
<dbReference type="Proteomes" id="UP000503447">
    <property type="component" value="Chromosome"/>
</dbReference>
<evidence type="ECO:0000313" key="2">
    <source>
        <dbReference type="Proteomes" id="UP000503447"/>
    </source>
</evidence>
<dbReference type="InterPro" id="IPR029068">
    <property type="entry name" value="Glyas_Bleomycin-R_OHBP_Dase"/>
</dbReference>
<dbReference type="EMBL" id="CP053452">
    <property type="protein sequence ID" value="QJX00785.1"/>
    <property type="molecule type" value="Genomic_DNA"/>
</dbReference>
<protein>
    <recommendedName>
        <fullName evidence="3">VOC domain-containing protein</fullName>
    </recommendedName>
</protein>
<reference evidence="2" key="1">
    <citation type="submission" date="2020-05" db="EMBL/GenBank/DDBJ databases">
        <title>Frigoriglobus tundricola gen. nov., sp. nov., a psychrotolerant cellulolytic planctomycete of the family Gemmataceae with two divergent copies of 16S rRNA gene.</title>
        <authorList>
            <person name="Kulichevskaya I.S."/>
            <person name="Ivanova A.A."/>
            <person name="Naumoff D.G."/>
            <person name="Beletsky A.V."/>
            <person name="Rijpstra W.I.C."/>
            <person name="Sinninghe Damste J.S."/>
            <person name="Mardanov A.V."/>
            <person name="Ravin N.V."/>
            <person name="Dedysh S.N."/>
        </authorList>
    </citation>
    <scope>NUCLEOTIDE SEQUENCE [LARGE SCALE GENOMIC DNA]</scope>
    <source>
        <strain evidence="2">PL17</strain>
    </source>
</reference>
<evidence type="ECO:0000313" key="1">
    <source>
        <dbReference type="EMBL" id="QJX00785.1"/>
    </source>
</evidence>
<keyword evidence="2" id="KW-1185">Reference proteome</keyword>
<gene>
    <name evidence="1" type="ORF">FTUN_8423</name>
</gene>
<dbReference type="Gene3D" id="3.10.180.10">
    <property type="entry name" value="2,3-Dihydroxybiphenyl 1,2-Dioxygenase, domain 1"/>
    <property type="match status" value="1"/>
</dbReference>
<dbReference type="AlphaFoldDB" id="A0A6M5Z4Z2"/>
<organism evidence="1 2">
    <name type="scientific">Frigoriglobus tundricola</name>
    <dbReference type="NCBI Taxonomy" id="2774151"/>
    <lineage>
        <taxon>Bacteria</taxon>
        <taxon>Pseudomonadati</taxon>
        <taxon>Planctomycetota</taxon>
        <taxon>Planctomycetia</taxon>
        <taxon>Gemmatales</taxon>
        <taxon>Gemmataceae</taxon>
        <taxon>Frigoriglobus</taxon>
    </lineage>
</organism>